<dbReference type="PANTHER" id="PTHR32328">
    <property type="entry name" value="L-SERYL-TRNA(SEC) SELENIUM TRANSFERASE"/>
    <property type="match status" value="1"/>
</dbReference>
<evidence type="ECO:0000313" key="5">
    <source>
        <dbReference type="Proteomes" id="UP000036367"/>
    </source>
</evidence>
<evidence type="ECO:0000256" key="2">
    <source>
        <dbReference type="ARBA" id="ARBA00022898"/>
    </source>
</evidence>
<evidence type="ECO:0000256" key="3">
    <source>
        <dbReference type="ARBA" id="ARBA00044507"/>
    </source>
</evidence>
<organism evidence="4 5">
    <name type="scientific">Rhodopirellula islandica</name>
    <dbReference type="NCBI Taxonomy" id="595434"/>
    <lineage>
        <taxon>Bacteria</taxon>
        <taxon>Pseudomonadati</taxon>
        <taxon>Planctomycetota</taxon>
        <taxon>Planctomycetia</taxon>
        <taxon>Pirellulales</taxon>
        <taxon>Pirellulaceae</taxon>
        <taxon>Rhodopirellula</taxon>
    </lineage>
</organism>
<sequence>MALPPWTVDLLRRGVADLARQATDPETAQNLKDQATKLVEELPRVAREKVDSILKQAEAGAGPFRDAWAGAASFQRPHSLINGSGNLTHELGSGVAVDTAVMAAAAPYLMGDCVLPQGQRCTQPVERFLSDASGTDIQVLVVNSFDAGLSLLGQCGRRSGRILVPRCCAIPMQAGSSAYLADELQRWTGGSVREVGTAEGFTEADVVSAMGGCPSRSFGGQRTTTLVRLSKASCSLDPESRRKHHVSEVVVAPSIRLLGGSSENCSSAASLIKAGADAVLLGGGVLTGTPGMGMLIGRSEWMKAWDEDPRVSMLQAPDALVAMLNAAALLACDSGLPVDRLIAASESNLHDRAERLATQLSGVDGVTSATVTQEPASMSLDAGQLPSRQVLLRVNTASPAVIVERLAKGDACLLAEPSDDGVAIDLRWITPDQQARISKLFAAAIH</sequence>
<dbReference type="OrthoDB" id="247355at2"/>
<dbReference type="Gene3D" id="3.40.640.10">
    <property type="entry name" value="Type I PLP-dependent aspartate aminotransferase-like (Major domain)"/>
    <property type="match status" value="1"/>
</dbReference>
<dbReference type="RefSeq" id="WP_047817535.1">
    <property type="nucleotide sequence ID" value="NZ_LECT01000055.1"/>
</dbReference>
<reference evidence="4" key="1">
    <citation type="submission" date="2015-05" db="EMBL/GenBank/DDBJ databases">
        <title>Permanent draft genome of Rhodopirellula islandicus K833.</title>
        <authorList>
            <person name="Kizina J."/>
            <person name="Richter M."/>
            <person name="Glockner F.O."/>
            <person name="Harder J."/>
        </authorList>
    </citation>
    <scope>NUCLEOTIDE SEQUENCE [LARGE SCALE GENOMIC DNA]</scope>
    <source>
        <strain evidence="4">K833</strain>
    </source>
</reference>
<dbReference type="InterPro" id="IPR015421">
    <property type="entry name" value="PyrdxlP-dep_Trfase_major"/>
</dbReference>
<dbReference type="PANTHER" id="PTHR32328:SF0">
    <property type="entry name" value="L-SERYL-TRNA(SEC) SELENIUM TRANSFERASE"/>
    <property type="match status" value="1"/>
</dbReference>
<name>A0A0J1B368_RHOIS</name>
<dbReference type="EMBL" id="LECT01000055">
    <property type="protein sequence ID" value="KLU01222.1"/>
    <property type="molecule type" value="Genomic_DNA"/>
</dbReference>
<dbReference type="GO" id="GO:0004125">
    <property type="term" value="F:L-seryl-tRNA(Sec) selenium transferase activity"/>
    <property type="evidence" value="ECO:0007669"/>
    <property type="project" value="UniProtKB-EC"/>
</dbReference>
<dbReference type="AlphaFoldDB" id="A0A0J1B368"/>
<keyword evidence="5" id="KW-1185">Reference proteome</keyword>
<dbReference type="Gene3D" id="3.90.1150.180">
    <property type="match status" value="1"/>
</dbReference>
<dbReference type="EC" id="2.9.1.1" evidence="4"/>
<dbReference type="Pfam" id="PF03841">
    <property type="entry name" value="SelA"/>
    <property type="match status" value="1"/>
</dbReference>
<evidence type="ECO:0000313" key="4">
    <source>
        <dbReference type="EMBL" id="KLU01222.1"/>
    </source>
</evidence>
<dbReference type="Proteomes" id="UP000036367">
    <property type="component" value="Unassembled WGS sequence"/>
</dbReference>
<dbReference type="PATRIC" id="fig|595434.4.peg.6464"/>
<dbReference type="InterPro" id="IPR018319">
    <property type="entry name" value="SelA-like"/>
</dbReference>
<protein>
    <submittedName>
        <fullName evidence="4">L-seryl-tRNA(Sec) selenium transferase</fullName>
        <ecNumber evidence="4">2.9.1.1</ecNumber>
    </submittedName>
</protein>
<keyword evidence="2" id="KW-0663">Pyridoxal phosphate</keyword>
<accession>A0A0J1B368</accession>
<comment type="similarity">
    <text evidence="3">Belongs to the SelA family.</text>
</comment>
<keyword evidence="4" id="KW-0808">Transferase</keyword>
<comment type="cofactor">
    <cofactor evidence="1">
        <name>pyridoxal 5'-phosphate</name>
        <dbReference type="ChEBI" id="CHEBI:597326"/>
    </cofactor>
</comment>
<comment type="caution">
    <text evidence="4">The sequence shown here is derived from an EMBL/GenBank/DDBJ whole genome shotgun (WGS) entry which is preliminary data.</text>
</comment>
<dbReference type="STRING" id="595434.RISK_006791"/>
<gene>
    <name evidence="4" type="ORF">RISK_006791</name>
</gene>
<evidence type="ECO:0000256" key="1">
    <source>
        <dbReference type="ARBA" id="ARBA00001933"/>
    </source>
</evidence>
<proteinExistence type="inferred from homology"/>